<feature type="transmembrane region" description="Helical" evidence="1">
    <location>
        <begin position="410"/>
        <end position="428"/>
    </location>
</feature>
<dbReference type="InterPro" id="IPR046922">
    <property type="entry name" value="CATRA-N"/>
</dbReference>
<dbReference type="InterPro" id="IPR046923">
    <property type="entry name" value="CATRA-C"/>
</dbReference>
<feature type="domain" description="CASPASE and TPR Repeat-Associated N-terminal" evidence="2">
    <location>
        <begin position="8"/>
        <end position="200"/>
    </location>
</feature>
<accession>A0ABY3VFT3</accession>
<reference evidence="4" key="1">
    <citation type="submission" date="2022-08" db="EMBL/GenBank/DDBJ databases">
        <title>Whole genome sequencing of non-tuberculosis mycobacteria type-strains.</title>
        <authorList>
            <person name="Igarashi Y."/>
            <person name="Osugi A."/>
            <person name="Mitarai S."/>
        </authorList>
    </citation>
    <scope>NUCLEOTIDE SEQUENCE</scope>
    <source>
        <strain evidence="4">DSM 45127</strain>
    </source>
</reference>
<proteinExistence type="predicted"/>
<feature type="transmembrane region" description="Helical" evidence="1">
    <location>
        <begin position="465"/>
        <end position="484"/>
    </location>
</feature>
<feature type="transmembrane region" description="Helical" evidence="1">
    <location>
        <begin position="440"/>
        <end position="459"/>
    </location>
</feature>
<keyword evidence="1" id="KW-0472">Membrane</keyword>
<evidence type="ECO:0000313" key="4">
    <source>
        <dbReference type="EMBL" id="UMB68280.1"/>
    </source>
</evidence>
<dbReference type="NCBIfam" id="NF038357">
    <property type="entry name" value="BN6_48550_fam"/>
    <property type="match status" value="1"/>
</dbReference>
<organism evidence="4 5">
    <name type="scientific">Mycobacterium paraterrae</name>
    <dbReference type="NCBI Taxonomy" id="577492"/>
    <lineage>
        <taxon>Bacteria</taxon>
        <taxon>Bacillati</taxon>
        <taxon>Actinomycetota</taxon>
        <taxon>Actinomycetes</taxon>
        <taxon>Mycobacteriales</taxon>
        <taxon>Mycobacteriaceae</taxon>
        <taxon>Mycobacterium</taxon>
    </lineage>
</organism>
<name>A0ABY3VFT3_9MYCO</name>
<evidence type="ECO:0000259" key="2">
    <source>
        <dbReference type="Pfam" id="PF20269"/>
    </source>
</evidence>
<keyword evidence="1" id="KW-0812">Transmembrane</keyword>
<dbReference type="RefSeq" id="WP_240258742.1">
    <property type="nucleotide sequence ID" value="NZ_CP092488.2"/>
</dbReference>
<gene>
    <name evidence="4" type="ORF">MKK62_17795</name>
</gene>
<keyword evidence="1" id="KW-1133">Transmembrane helix</keyword>
<feature type="domain" description="CASPASE and TPR Repeat-Associated C-terminal" evidence="3">
    <location>
        <begin position="213"/>
        <end position="351"/>
    </location>
</feature>
<evidence type="ECO:0000259" key="3">
    <source>
        <dbReference type="Pfam" id="PF20270"/>
    </source>
</evidence>
<dbReference type="Proteomes" id="UP001055336">
    <property type="component" value="Chromosome"/>
</dbReference>
<dbReference type="Pfam" id="PF20270">
    <property type="entry name" value="CATRA-C"/>
    <property type="match status" value="1"/>
</dbReference>
<protein>
    <submittedName>
        <fullName evidence="4">BN6_48550 family protein</fullName>
    </submittedName>
</protein>
<evidence type="ECO:0000313" key="5">
    <source>
        <dbReference type="Proteomes" id="UP001055336"/>
    </source>
</evidence>
<dbReference type="Pfam" id="PF20269">
    <property type="entry name" value="CATRA-N"/>
    <property type="match status" value="1"/>
</dbReference>
<keyword evidence="5" id="KW-1185">Reference proteome</keyword>
<evidence type="ECO:0000256" key="1">
    <source>
        <dbReference type="SAM" id="Phobius"/>
    </source>
</evidence>
<dbReference type="EMBL" id="CP092488">
    <property type="protein sequence ID" value="UMB68280.1"/>
    <property type="molecule type" value="Genomic_DNA"/>
</dbReference>
<sequence length="495" mass="52682">MAITDPALHVLIFVRLKPEKYYGSEGLAAAWEAAEKLGISEPIDPDIPTDLPDEVSSEDVFFRVVAGKAGSEGCDSAIAFNAHDVAGIVIRLHPTLSASGTGDGWVGLSESWRNAFDPDEYDDVMGCVELFFGSTTGSASELPGAPESTIRDVLTVHGGSGFESSALVEPGVALWIKEFRWGSRAVVIAVDSAAATAQSWCSISSARDDAGQLVRYFMHASKLRYEATVFRQDIDELRRQERALDDGLAELFALHQRFEATGAAADELIDAQSRLGRAQGDAAGLLISITHLRDLRQTVEIAAHNLRANQPAQIDSAVNELSLFGRELKLAEWLDNQAGHEIAYLQSCRERVGEAQKLTELRLQQLSAANARTANWLSVLQTSLLAAPLGALSVASTLGTHFTAPRTVCAAVMALVGSMTLLAPLLAFRWIHGYRWPEIAAVAVIGGCVGWVVAVVVSAAAPLTIVFAAAILGATLLGAVAVLTNGRNRTSSPSA</sequence>